<evidence type="ECO:0000256" key="2">
    <source>
        <dbReference type="ARBA" id="ARBA00010961"/>
    </source>
</evidence>
<dbReference type="GO" id="GO:0004803">
    <property type="term" value="F:transposase activity"/>
    <property type="evidence" value="ECO:0007669"/>
    <property type="project" value="UniProtKB-UniRule"/>
</dbReference>
<keyword evidence="11" id="KW-1185">Reference proteome</keyword>
<accession>A0A6N7S876</accession>
<organism evidence="8 10">
    <name type="scientific">Holdemania massiliensis</name>
    <dbReference type="NCBI Taxonomy" id="1468449"/>
    <lineage>
        <taxon>Bacteria</taxon>
        <taxon>Bacillati</taxon>
        <taxon>Bacillota</taxon>
        <taxon>Erysipelotrichia</taxon>
        <taxon>Erysipelotrichales</taxon>
        <taxon>Erysipelotrichaceae</taxon>
        <taxon>Holdemania</taxon>
    </lineage>
</organism>
<dbReference type="Proteomes" id="UP000480929">
    <property type="component" value="Unassembled WGS sequence"/>
</dbReference>
<feature type="region of interest" description="Disordered" evidence="7">
    <location>
        <begin position="55"/>
        <end position="85"/>
    </location>
</feature>
<sequence length="415" mass="48242">MEMARKKRDPKKVALAQAILEAYQPQTAQEMNNALKDLFGPLMESMLQGELNHHLGYESHDKGPKKDANRRNGYGKKKLKTTQGEVEIEVPRDRNGSFEPQLVQKRQRDISAIEQKVLSMYARGMSQRDISATIEDIYGFSMSHEMISEITDSVLTELEEWRNRPLKKCYAFVFVDCLYVTLRREYEAKECAVYVVLGYDIQGKKEILGLWTSESESKNYWMQIFDEIRSRGVEDLFFISMDGVSGLEAGAKAIFPQVVVQRCLVHMIRNSIKYVPAKEYKRFTQSLRKVYGAINLKAANTAFEQFCKEWASYPGAIGVWERNYHHVEQLYDYSSAVRKIMYTTNAIEAVNSSFRKVTKKGAFPNESALYKLLYLRITELEKKWATGHIPNWSMVLNQLMMMDQFKERIERYLHL</sequence>
<reference evidence="10 11" key="1">
    <citation type="journal article" date="2019" name="Nat. Med.">
        <title>A library of human gut bacterial isolates paired with longitudinal multiomics data enables mechanistic microbiome research.</title>
        <authorList>
            <person name="Poyet M."/>
            <person name="Groussin M."/>
            <person name="Gibbons S.M."/>
            <person name="Avila-Pacheco J."/>
            <person name="Jiang X."/>
            <person name="Kearney S.M."/>
            <person name="Perrotta A.R."/>
            <person name="Berdy B."/>
            <person name="Zhao S."/>
            <person name="Lieberman T.D."/>
            <person name="Swanson P.K."/>
            <person name="Smith M."/>
            <person name="Roesemann S."/>
            <person name="Alexander J.E."/>
            <person name="Rich S.A."/>
            <person name="Livny J."/>
            <person name="Vlamakis H."/>
            <person name="Clish C."/>
            <person name="Bullock K."/>
            <person name="Deik A."/>
            <person name="Scott J."/>
            <person name="Pierce K.A."/>
            <person name="Xavier R.J."/>
            <person name="Alm E.J."/>
        </authorList>
    </citation>
    <scope>NUCLEOTIDE SEQUENCE [LARGE SCALE GENOMIC DNA]</scope>
    <source>
        <strain evidence="8 10">BIOML-A4</strain>
        <strain evidence="9 11">BIOML-A5</strain>
    </source>
</reference>
<keyword evidence="6" id="KW-0814">Transposable element</keyword>
<dbReference type="EMBL" id="WKPI01000013">
    <property type="protein sequence ID" value="MSC33194.1"/>
    <property type="molecule type" value="Genomic_DNA"/>
</dbReference>
<dbReference type="OrthoDB" id="9779930at2"/>
<dbReference type="AlphaFoldDB" id="A0A6N7S876"/>
<dbReference type="EMBL" id="WKPJ01000012">
    <property type="protein sequence ID" value="MSA89516.1"/>
    <property type="molecule type" value="Genomic_DNA"/>
</dbReference>
<feature type="compositionally biased region" description="Basic and acidic residues" evidence="7">
    <location>
        <begin position="55"/>
        <end position="70"/>
    </location>
</feature>
<evidence type="ECO:0000313" key="10">
    <source>
        <dbReference type="Proteomes" id="UP000433575"/>
    </source>
</evidence>
<evidence type="ECO:0000313" key="9">
    <source>
        <dbReference type="EMBL" id="MSC33194.1"/>
    </source>
</evidence>
<dbReference type="NCBIfam" id="NF033543">
    <property type="entry name" value="transpos_IS256"/>
    <property type="match status" value="1"/>
</dbReference>
<evidence type="ECO:0000256" key="3">
    <source>
        <dbReference type="ARBA" id="ARBA00022578"/>
    </source>
</evidence>
<protein>
    <recommendedName>
        <fullName evidence="6">Mutator family transposase</fullName>
    </recommendedName>
</protein>
<evidence type="ECO:0000256" key="7">
    <source>
        <dbReference type="SAM" id="MobiDB-lite"/>
    </source>
</evidence>
<keyword evidence="5 6" id="KW-0233">DNA recombination</keyword>
<keyword evidence="3 6" id="KW-0815">Transposition</keyword>
<proteinExistence type="inferred from homology"/>
<comment type="similarity">
    <text evidence="2 6">Belongs to the transposase mutator family.</text>
</comment>
<dbReference type="PANTHER" id="PTHR33217">
    <property type="entry name" value="TRANSPOSASE FOR INSERTION SEQUENCE ELEMENT IS1081"/>
    <property type="match status" value="1"/>
</dbReference>
<evidence type="ECO:0000256" key="1">
    <source>
        <dbReference type="ARBA" id="ARBA00002190"/>
    </source>
</evidence>
<dbReference type="GO" id="GO:0003677">
    <property type="term" value="F:DNA binding"/>
    <property type="evidence" value="ECO:0007669"/>
    <property type="project" value="UniProtKB-UniRule"/>
</dbReference>
<dbReference type="Pfam" id="PF00872">
    <property type="entry name" value="Transposase_mut"/>
    <property type="match status" value="1"/>
</dbReference>
<name>A0A6N7S876_9FIRM</name>
<dbReference type="PANTHER" id="PTHR33217:SF8">
    <property type="entry name" value="MUTATOR FAMILY TRANSPOSASE"/>
    <property type="match status" value="1"/>
</dbReference>
<evidence type="ECO:0000256" key="4">
    <source>
        <dbReference type="ARBA" id="ARBA00023125"/>
    </source>
</evidence>
<gene>
    <name evidence="9" type="ORF">GKD88_08670</name>
    <name evidence="8" type="ORF">GKE08_09265</name>
</gene>
<comment type="function">
    <text evidence="1 6">Required for the transposition of the insertion element.</text>
</comment>
<dbReference type="Proteomes" id="UP000433575">
    <property type="component" value="Unassembled WGS sequence"/>
</dbReference>
<evidence type="ECO:0000313" key="8">
    <source>
        <dbReference type="EMBL" id="MSA89516.1"/>
    </source>
</evidence>
<dbReference type="InterPro" id="IPR001207">
    <property type="entry name" value="Transposase_mutator"/>
</dbReference>
<evidence type="ECO:0000256" key="5">
    <source>
        <dbReference type="ARBA" id="ARBA00023172"/>
    </source>
</evidence>
<dbReference type="GO" id="GO:0006313">
    <property type="term" value="P:DNA transposition"/>
    <property type="evidence" value="ECO:0007669"/>
    <property type="project" value="UniProtKB-UniRule"/>
</dbReference>
<comment type="caution">
    <text evidence="8">The sequence shown here is derived from an EMBL/GenBank/DDBJ whole genome shotgun (WGS) entry which is preliminary data.</text>
</comment>
<evidence type="ECO:0000256" key="6">
    <source>
        <dbReference type="RuleBase" id="RU365089"/>
    </source>
</evidence>
<keyword evidence="4 6" id="KW-0238">DNA-binding</keyword>
<evidence type="ECO:0000313" key="11">
    <source>
        <dbReference type="Proteomes" id="UP000480929"/>
    </source>
</evidence>